<feature type="region of interest" description="Disordered" evidence="1">
    <location>
        <begin position="1"/>
        <end position="31"/>
    </location>
</feature>
<proteinExistence type="predicted"/>
<accession>G3IL98</accession>
<feature type="compositionally biased region" description="Basic and acidic residues" evidence="1">
    <location>
        <begin position="1"/>
        <end position="20"/>
    </location>
</feature>
<dbReference type="Proteomes" id="UP000001075">
    <property type="component" value="Unassembled WGS sequence"/>
</dbReference>
<protein>
    <submittedName>
        <fullName evidence="2">Uncharacterized protein</fullName>
    </submittedName>
</protein>
<evidence type="ECO:0000256" key="1">
    <source>
        <dbReference type="SAM" id="MobiDB-lite"/>
    </source>
</evidence>
<gene>
    <name evidence="2" type="ORF">I79_024660</name>
</gene>
<reference evidence="3" key="1">
    <citation type="journal article" date="2011" name="Nat. Biotechnol.">
        <title>The genomic sequence of the Chinese hamster ovary (CHO)-K1 cell line.</title>
        <authorList>
            <person name="Xu X."/>
            <person name="Nagarajan H."/>
            <person name="Lewis N.E."/>
            <person name="Pan S."/>
            <person name="Cai Z."/>
            <person name="Liu X."/>
            <person name="Chen W."/>
            <person name="Xie M."/>
            <person name="Wang W."/>
            <person name="Hammond S."/>
            <person name="Andersen M.R."/>
            <person name="Neff N."/>
            <person name="Passarelli B."/>
            <person name="Koh W."/>
            <person name="Fan H.C."/>
            <person name="Wang J."/>
            <person name="Gui Y."/>
            <person name="Lee K.H."/>
            <person name="Betenbaugh M.J."/>
            <person name="Quake S.R."/>
            <person name="Famili I."/>
            <person name="Palsson B.O."/>
            <person name="Wang J."/>
        </authorList>
    </citation>
    <scope>NUCLEOTIDE SEQUENCE [LARGE SCALE GENOMIC DNA]</scope>
    <source>
        <strain evidence="3">CHO K1 cell line</strain>
    </source>
</reference>
<organism evidence="2 3">
    <name type="scientific">Cricetulus griseus</name>
    <name type="common">Chinese hamster</name>
    <name type="synonym">Cricetulus barabensis griseus</name>
    <dbReference type="NCBI Taxonomy" id="10029"/>
    <lineage>
        <taxon>Eukaryota</taxon>
        <taxon>Metazoa</taxon>
        <taxon>Chordata</taxon>
        <taxon>Craniata</taxon>
        <taxon>Vertebrata</taxon>
        <taxon>Euteleostomi</taxon>
        <taxon>Mammalia</taxon>
        <taxon>Eutheria</taxon>
        <taxon>Euarchontoglires</taxon>
        <taxon>Glires</taxon>
        <taxon>Rodentia</taxon>
        <taxon>Myomorpha</taxon>
        <taxon>Muroidea</taxon>
        <taxon>Cricetidae</taxon>
        <taxon>Cricetinae</taxon>
        <taxon>Cricetulus</taxon>
    </lineage>
</organism>
<evidence type="ECO:0000313" key="3">
    <source>
        <dbReference type="Proteomes" id="UP000001075"/>
    </source>
</evidence>
<name>G3IL98_CRIGR</name>
<dbReference type="EMBL" id="JH003959">
    <property type="protein sequence ID" value="EGW01064.1"/>
    <property type="molecule type" value="Genomic_DNA"/>
</dbReference>
<evidence type="ECO:0000313" key="2">
    <source>
        <dbReference type="EMBL" id="EGW01064.1"/>
    </source>
</evidence>
<dbReference type="AlphaFoldDB" id="G3IL98"/>
<dbReference type="InParanoid" id="G3IL98"/>
<sequence>MIPEEAETRTTEGRSGEGKIHGRRQPRNGCRESPVALLELLDPAVPEDNMDHYPEALSSMSHITTSGSELEPCALYTSILPISFQWLTSSPKTAEPPSKSKTYHRADFTV</sequence>
<feature type="region of interest" description="Disordered" evidence="1">
    <location>
        <begin position="89"/>
        <end position="110"/>
    </location>
</feature>